<feature type="disulfide bond" evidence="8">
    <location>
        <begin position="175"/>
        <end position="189"/>
    </location>
</feature>
<feature type="chain" id="PRO_5042146902" description="Chitin-binding type-1 domain-containing protein" evidence="9">
    <location>
        <begin position="23"/>
        <end position="201"/>
    </location>
</feature>
<proteinExistence type="predicted"/>
<dbReference type="SMART" id="SM00270">
    <property type="entry name" value="ChtBD1"/>
    <property type="match status" value="2"/>
</dbReference>
<dbReference type="Gene3D" id="3.30.60.10">
    <property type="entry name" value="Endochitinase-like"/>
    <property type="match status" value="3"/>
</dbReference>
<keyword evidence="4 9" id="KW-0732">Signal</keyword>
<dbReference type="PANTHER" id="PTHR46471">
    <property type="entry name" value="CHITIN DEACETYLASE"/>
    <property type="match status" value="1"/>
</dbReference>
<evidence type="ECO:0000256" key="8">
    <source>
        <dbReference type="PROSITE-ProRule" id="PRU00261"/>
    </source>
</evidence>
<dbReference type="AlphaFoldDB" id="A0AAE0TZ79"/>
<keyword evidence="5" id="KW-0378">Hydrolase</keyword>
<keyword evidence="2 8" id="KW-0147">Chitin-binding</keyword>
<gene>
    <name evidence="11" type="ORF">B0H63DRAFT_542954</name>
</gene>
<evidence type="ECO:0000256" key="2">
    <source>
        <dbReference type="ARBA" id="ARBA00022669"/>
    </source>
</evidence>
<evidence type="ECO:0000256" key="3">
    <source>
        <dbReference type="ARBA" id="ARBA00022723"/>
    </source>
</evidence>
<feature type="domain" description="Chitin-binding type-1" evidence="10">
    <location>
        <begin position="98"/>
        <end position="148"/>
    </location>
</feature>
<dbReference type="SUPFAM" id="SSF57016">
    <property type="entry name" value="Plant lectins/antimicrobial peptides"/>
    <property type="match status" value="3"/>
</dbReference>
<feature type="signal peptide" evidence="9">
    <location>
        <begin position="1"/>
        <end position="22"/>
    </location>
</feature>
<keyword evidence="8" id="KW-1015">Disulfide bond</keyword>
<evidence type="ECO:0000313" key="12">
    <source>
        <dbReference type="Proteomes" id="UP001285441"/>
    </source>
</evidence>
<keyword evidence="6" id="KW-0119">Carbohydrate metabolism</keyword>
<keyword evidence="12" id="KW-1185">Reference proteome</keyword>
<accession>A0AAE0TZ79</accession>
<dbReference type="InterPro" id="IPR001002">
    <property type="entry name" value="Chitin-bd_1"/>
</dbReference>
<reference evidence="11" key="1">
    <citation type="journal article" date="2023" name="Mol. Phylogenet. Evol.">
        <title>Genome-scale phylogeny and comparative genomics of the fungal order Sordariales.</title>
        <authorList>
            <person name="Hensen N."/>
            <person name="Bonometti L."/>
            <person name="Westerberg I."/>
            <person name="Brannstrom I.O."/>
            <person name="Guillou S."/>
            <person name="Cros-Aarteil S."/>
            <person name="Calhoun S."/>
            <person name="Haridas S."/>
            <person name="Kuo A."/>
            <person name="Mondo S."/>
            <person name="Pangilinan J."/>
            <person name="Riley R."/>
            <person name="LaButti K."/>
            <person name="Andreopoulos B."/>
            <person name="Lipzen A."/>
            <person name="Chen C."/>
            <person name="Yan M."/>
            <person name="Daum C."/>
            <person name="Ng V."/>
            <person name="Clum A."/>
            <person name="Steindorff A."/>
            <person name="Ohm R.A."/>
            <person name="Martin F."/>
            <person name="Silar P."/>
            <person name="Natvig D.O."/>
            <person name="Lalanne C."/>
            <person name="Gautier V."/>
            <person name="Ament-Velasquez S.L."/>
            <person name="Kruys A."/>
            <person name="Hutchinson M.I."/>
            <person name="Powell A.J."/>
            <person name="Barry K."/>
            <person name="Miller A.N."/>
            <person name="Grigoriev I.V."/>
            <person name="Debuchy R."/>
            <person name="Gladieux P."/>
            <person name="Hiltunen Thoren M."/>
            <person name="Johannesson H."/>
        </authorList>
    </citation>
    <scope>NUCLEOTIDE SEQUENCE</scope>
    <source>
        <strain evidence="11">CBS 232.78</strain>
    </source>
</reference>
<dbReference type="Proteomes" id="UP001285441">
    <property type="component" value="Unassembled WGS sequence"/>
</dbReference>
<evidence type="ECO:0000313" key="11">
    <source>
        <dbReference type="EMBL" id="KAK3384880.1"/>
    </source>
</evidence>
<feature type="disulfide bond" evidence="8">
    <location>
        <begin position="119"/>
        <end position="133"/>
    </location>
</feature>
<feature type="disulfide bond" evidence="8">
    <location>
        <begin position="44"/>
        <end position="59"/>
    </location>
</feature>
<evidence type="ECO:0000256" key="9">
    <source>
        <dbReference type="SAM" id="SignalP"/>
    </source>
</evidence>
<comment type="caution">
    <text evidence="8">Lacks conserved residue(s) required for the propagation of feature annotation.</text>
</comment>
<evidence type="ECO:0000259" key="10">
    <source>
        <dbReference type="PROSITE" id="PS50941"/>
    </source>
</evidence>
<comment type="cofactor">
    <cofactor evidence="1">
        <name>Co(2+)</name>
        <dbReference type="ChEBI" id="CHEBI:48828"/>
    </cofactor>
</comment>
<keyword evidence="7" id="KW-0170">Cobalt</keyword>
<dbReference type="PANTHER" id="PTHR46471:SF2">
    <property type="entry name" value="CHITIN DEACETYLASE-RELATED"/>
    <property type="match status" value="1"/>
</dbReference>
<reference evidence="11" key="2">
    <citation type="submission" date="2023-06" db="EMBL/GenBank/DDBJ databases">
        <authorList>
            <consortium name="Lawrence Berkeley National Laboratory"/>
            <person name="Haridas S."/>
            <person name="Hensen N."/>
            <person name="Bonometti L."/>
            <person name="Westerberg I."/>
            <person name="Brannstrom I.O."/>
            <person name="Guillou S."/>
            <person name="Cros-Aarteil S."/>
            <person name="Calhoun S."/>
            <person name="Kuo A."/>
            <person name="Mondo S."/>
            <person name="Pangilinan J."/>
            <person name="Riley R."/>
            <person name="LaButti K."/>
            <person name="Andreopoulos B."/>
            <person name="Lipzen A."/>
            <person name="Chen C."/>
            <person name="Yanf M."/>
            <person name="Daum C."/>
            <person name="Ng V."/>
            <person name="Clum A."/>
            <person name="Steindorff A."/>
            <person name="Ohm R."/>
            <person name="Martin F."/>
            <person name="Silar P."/>
            <person name="Natvig D."/>
            <person name="Lalanne C."/>
            <person name="Gautier V."/>
            <person name="Ament-velasquez S.L."/>
            <person name="Kruys A."/>
            <person name="Hutchinson M.I."/>
            <person name="Powell A.J."/>
            <person name="Barry K."/>
            <person name="Miller A.N."/>
            <person name="Grigoriev I.V."/>
            <person name="Debuchy R."/>
            <person name="Gladieux P."/>
            <person name="Thoren M.H."/>
            <person name="Johannesson H."/>
        </authorList>
    </citation>
    <scope>NUCLEOTIDE SEQUENCE</scope>
    <source>
        <strain evidence="11">CBS 232.78</strain>
    </source>
</reference>
<dbReference type="Pfam" id="PF00187">
    <property type="entry name" value="Chitin_bind_1"/>
    <property type="match status" value="1"/>
</dbReference>
<feature type="disulfide bond" evidence="8">
    <location>
        <begin position="58"/>
        <end position="72"/>
    </location>
</feature>
<dbReference type="PROSITE" id="PS50941">
    <property type="entry name" value="CHIT_BIND_I_2"/>
    <property type="match status" value="3"/>
</dbReference>
<dbReference type="EMBL" id="JAULSW010000004">
    <property type="protein sequence ID" value="KAK3384880.1"/>
    <property type="molecule type" value="Genomic_DNA"/>
</dbReference>
<dbReference type="GO" id="GO:0016787">
    <property type="term" value="F:hydrolase activity"/>
    <property type="evidence" value="ECO:0007669"/>
    <property type="project" value="UniProtKB-KW"/>
</dbReference>
<evidence type="ECO:0000256" key="6">
    <source>
        <dbReference type="ARBA" id="ARBA00023277"/>
    </source>
</evidence>
<dbReference type="GO" id="GO:0046872">
    <property type="term" value="F:metal ion binding"/>
    <property type="evidence" value="ECO:0007669"/>
    <property type="project" value="UniProtKB-KW"/>
</dbReference>
<sequence>MKSLRTLLILGSSGTLMTHALATPPSSSTATASLSSTVSTDGRCGNNVTCLGSTFGNCCSSAGYCGGTEAYCSPHTCQRAWGGCDNPYTSDGHLKSVDGRCGGANANATTCIGSGLGKCCSAAGYCGDSAAHCGAGCQGGALSSGCLPVVSADGGCGYDAGQIAVTCQGSRFGNCCSGSSYCGSTIGYCGAGCQATFGSCT</sequence>
<comment type="caution">
    <text evidence="11">The sequence shown here is derived from an EMBL/GenBank/DDBJ whole genome shotgun (WGS) entry which is preliminary data.</text>
</comment>
<protein>
    <recommendedName>
        <fullName evidence="10">Chitin-binding type-1 domain-containing protein</fullName>
    </recommendedName>
</protein>
<feature type="domain" description="Chitin-binding type-1" evidence="10">
    <location>
        <begin position="41"/>
        <end position="86"/>
    </location>
</feature>
<dbReference type="GO" id="GO:0008061">
    <property type="term" value="F:chitin binding"/>
    <property type="evidence" value="ECO:0007669"/>
    <property type="project" value="UniProtKB-UniRule"/>
</dbReference>
<evidence type="ECO:0000256" key="7">
    <source>
        <dbReference type="ARBA" id="ARBA00023285"/>
    </source>
</evidence>
<organism evidence="11 12">
    <name type="scientific">Podospora didyma</name>
    <dbReference type="NCBI Taxonomy" id="330526"/>
    <lineage>
        <taxon>Eukaryota</taxon>
        <taxon>Fungi</taxon>
        <taxon>Dikarya</taxon>
        <taxon>Ascomycota</taxon>
        <taxon>Pezizomycotina</taxon>
        <taxon>Sordariomycetes</taxon>
        <taxon>Sordariomycetidae</taxon>
        <taxon>Sordariales</taxon>
        <taxon>Podosporaceae</taxon>
        <taxon>Podospora</taxon>
    </lineage>
</organism>
<evidence type="ECO:0000256" key="4">
    <source>
        <dbReference type="ARBA" id="ARBA00022729"/>
    </source>
</evidence>
<keyword evidence="3" id="KW-0479">Metal-binding</keyword>
<dbReference type="InterPro" id="IPR036861">
    <property type="entry name" value="Endochitinase-like_sf"/>
</dbReference>
<evidence type="ECO:0000256" key="1">
    <source>
        <dbReference type="ARBA" id="ARBA00001941"/>
    </source>
</evidence>
<name>A0AAE0TZ79_9PEZI</name>
<feature type="domain" description="Chitin-binding type-1" evidence="10">
    <location>
        <begin position="153"/>
        <end position="201"/>
    </location>
</feature>
<evidence type="ECO:0000256" key="5">
    <source>
        <dbReference type="ARBA" id="ARBA00022801"/>
    </source>
</evidence>